<proteinExistence type="predicted"/>
<reference evidence="1 2" key="1">
    <citation type="submission" date="2016-07" db="EMBL/GenBank/DDBJ databases">
        <title>Multiple horizontal gene transfer events from other fungi enriched the ability of initially mycotrophic Trichoderma (Ascomycota) to feed on dead plant biomass.</title>
        <authorList>
            <consortium name="DOE Joint Genome Institute"/>
            <person name="Aerts A."/>
            <person name="Atanasova L."/>
            <person name="Chenthamara K."/>
            <person name="Zhang J."/>
            <person name="Grujic M."/>
            <person name="Henrissat B."/>
            <person name="Kuo A."/>
            <person name="Salamov A."/>
            <person name="Lipzen A."/>
            <person name="Labutti K."/>
            <person name="Barry K."/>
            <person name="Miao Y."/>
            <person name="Rahimi M.J."/>
            <person name="Shen Q."/>
            <person name="Grigoriev I.V."/>
            <person name="Kubicek C.P."/>
            <person name="Druzhinina I.S."/>
        </authorList>
    </citation>
    <scope>NUCLEOTIDE SEQUENCE [LARGE SCALE GENOMIC DNA]</scope>
    <source>
        <strain evidence="1 2">CBS 226.95</strain>
    </source>
</reference>
<accession>A0A2T4ATH9</accession>
<evidence type="ECO:0000313" key="1">
    <source>
        <dbReference type="EMBL" id="PTB60377.1"/>
    </source>
</evidence>
<protein>
    <submittedName>
        <fullName evidence="1">Uncharacterized protein</fullName>
    </submittedName>
</protein>
<name>A0A2T4ATH9_TRIHA</name>
<sequence>MCLWDCLQAPPAPQISSRLDCLSFCSRVTHTLLFSRQCPKTAPTSSPSLPSLSSSLLTPPSAWPRFSPSLAALARGLSSLFFPRVSPSAYQLPWSAPTRGWQTGHGCLSRFVLVHRKRQASPCASTRAAQSGKKAAEAPIMASRRRHWRNMAGAS</sequence>
<dbReference type="GeneID" id="36621668"/>
<dbReference type="AlphaFoldDB" id="A0A2T4ATH9"/>
<gene>
    <name evidence="1" type="ORF">M431DRAFT_179222</name>
</gene>
<dbReference type="Proteomes" id="UP000241690">
    <property type="component" value="Unassembled WGS sequence"/>
</dbReference>
<keyword evidence="2" id="KW-1185">Reference proteome</keyword>
<dbReference type="RefSeq" id="XP_024780054.1">
    <property type="nucleotide sequence ID" value="XM_024913108.1"/>
</dbReference>
<evidence type="ECO:0000313" key="2">
    <source>
        <dbReference type="Proteomes" id="UP000241690"/>
    </source>
</evidence>
<dbReference type="EMBL" id="KZ679675">
    <property type="protein sequence ID" value="PTB60377.1"/>
    <property type="molecule type" value="Genomic_DNA"/>
</dbReference>
<organism evidence="1 2">
    <name type="scientific">Trichoderma harzianum CBS 226.95</name>
    <dbReference type="NCBI Taxonomy" id="983964"/>
    <lineage>
        <taxon>Eukaryota</taxon>
        <taxon>Fungi</taxon>
        <taxon>Dikarya</taxon>
        <taxon>Ascomycota</taxon>
        <taxon>Pezizomycotina</taxon>
        <taxon>Sordariomycetes</taxon>
        <taxon>Hypocreomycetidae</taxon>
        <taxon>Hypocreales</taxon>
        <taxon>Hypocreaceae</taxon>
        <taxon>Trichoderma</taxon>
    </lineage>
</organism>